<dbReference type="RefSeq" id="WP_002664170.1">
    <property type="nucleotide sequence ID" value="NZ_JH932293.1"/>
</dbReference>
<comment type="caution">
    <text evidence="1">The sequence shown here is derived from an EMBL/GenBank/DDBJ whole genome shotgun (WGS) entry which is preliminary data.</text>
</comment>
<dbReference type="InterPro" id="IPR036583">
    <property type="entry name" value="23S_rRNA_IVS_sf"/>
</dbReference>
<dbReference type="Pfam" id="PF05635">
    <property type="entry name" value="23S_rRNA_IVP"/>
    <property type="match status" value="1"/>
</dbReference>
<dbReference type="Proteomes" id="UP000006085">
    <property type="component" value="Unassembled WGS sequence"/>
</dbReference>
<dbReference type="EMBL" id="AGYA01000028">
    <property type="protein sequence ID" value="EKB55430.1"/>
    <property type="molecule type" value="Genomic_DNA"/>
</dbReference>
<keyword evidence="2" id="KW-1185">Reference proteome</keyword>
<reference evidence="1 2" key="1">
    <citation type="submission" date="2012-07" db="EMBL/GenBank/DDBJ databases">
        <title>The Genome Sequence of Bergeyella zoohelcum ATCC 43767.</title>
        <authorList>
            <consortium name="The Broad Institute Genome Sequencing Platform"/>
            <person name="Earl A."/>
            <person name="Ward D."/>
            <person name="Feldgarden M."/>
            <person name="Gevers D."/>
            <person name="Huys G."/>
            <person name="Walker B."/>
            <person name="Young S.K."/>
            <person name="Zeng Q."/>
            <person name="Gargeya S."/>
            <person name="Fitzgerald M."/>
            <person name="Haas B."/>
            <person name="Abouelleil A."/>
            <person name="Alvarado L."/>
            <person name="Arachchi H.M."/>
            <person name="Berlin A.M."/>
            <person name="Chapman S.B."/>
            <person name="Goldberg J."/>
            <person name="Griggs A."/>
            <person name="Gujja S."/>
            <person name="Hansen M."/>
            <person name="Howarth C."/>
            <person name="Imamovic A."/>
            <person name="Larimer J."/>
            <person name="McCowen C."/>
            <person name="Montmayeur A."/>
            <person name="Murphy C."/>
            <person name="Neiman D."/>
            <person name="Pearson M."/>
            <person name="Priest M."/>
            <person name="Roberts A."/>
            <person name="Saif S."/>
            <person name="Shea T."/>
            <person name="Sisk P."/>
            <person name="Sykes S."/>
            <person name="Wortman J."/>
            <person name="Nusbaum C."/>
            <person name="Birren B."/>
        </authorList>
    </citation>
    <scope>NUCLEOTIDE SEQUENCE [LARGE SCALE GENOMIC DNA]</scope>
    <source>
        <strain evidence="1 2">ATCC 43767</strain>
    </source>
</reference>
<dbReference type="eggNOG" id="ENOG5032RWC">
    <property type="taxonomic scope" value="Bacteria"/>
</dbReference>
<dbReference type="OrthoDB" id="285993at2"/>
<sequence length="114" mass="13085">MKDNDLLQRFFDFAVRVIKLSRDLSNTTEMKVVKNQLIRAVTSIGANYEEAQAGSSKSDFVNKVNISLKEARETNYWLRLIKEVENTNLEIEEIIQELKEIKNILGAIVKKARG</sequence>
<dbReference type="PANTHER" id="PTHR38471:SF2">
    <property type="entry name" value="FOUR HELIX BUNDLE PROTEIN"/>
    <property type="match status" value="1"/>
</dbReference>
<dbReference type="SUPFAM" id="SSF158446">
    <property type="entry name" value="IVS-encoded protein-like"/>
    <property type="match status" value="1"/>
</dbReference>
<accession>K1LFK1</accession>
<dbReference type="STRING" id="883096.HMPREF9699_01744"/>
<evidence type="ECO:0000313" key="1">
    <source>
        <dbReference type="EMBL" id="EKB55430.1"/>
    </source>
</evidence>
<dbReference type="NCBIfam" id="TIGR02436">
    <property type="entry name" value="four helix bundle protein"/>
    <property type="match status" value="1"/>
</dbReference>
<dbReference type="AlphaFoldDB" id="K1LFK1"/>
<dbReference type="HOGENOM" id="CLU_129874_2_1_10"/>
<protein>
    <submittedName>
        <fullName evidence="1">TIGR02436 family protein</fullName>
    </submittedName>
</protein>
<proteinExistence type="predicted"/>
<organism evidence="1 2">
    <name type="scientific">Bergeyella zoohelcum ATCC 43767</name>
    <dbReference type="NCBI Taxonomy" id="883096"/>
    <lineage>
        <taxon>Bacteria</taxon>
        <taxon>Pseudomonadati</taxon>
        <taxon>Bacteroidota</taxon>
        <taxon>Flavobacteriia</taxon>
        <taxon>Flavobacteriales</taxon>
        <taxon>Weeksellaceae</taxon>
        <taxon>Bergeyella</taxon>
    </lineage>
</organism>
<dbReference type="PIRSF" id="PIRSF035652">
    <property type="entry name" value="CHP02436"/>
    <property type="match status" value="1"/>
</dbReference>
<dbReference type="InterPro" id="IPR012657">
    <property type="entry name" value="23S_rRNA-intervening_sequence"/>
</dbReference>
<gene>
    <name evidence="1" type="ORF">HMPREF9699_01744</name>
</gene>
<evidence type="ECO:0000313" key="2">
    <source>
        <dbReference type="Proteomes" id="UP000006085"/>
    </source>
</evidence>
<dbReference type="PANTHER" id="PTHR38471">
    <property type="entry name" value="FOUR HELIX BUNDLE PROTEIN"/>
    <property type="match status" value="1"/>
</dbReference>
<dbReference type="Gene3D" id="1.20.1440.60">
    <property type="entry name" value="23S rRNA-intervening sequence"/>
    <property type="match status" value="1"/>
</dbReference>
<dbReference type="PATRIC" id="fig|883096.3.peg.1794"/>
<name>K1LFK1_9FLAO</name>